<keyword evidence="4" id="KW-1185">Reference proteome</keyword>
<dbReference type="Proteomes" id="UP000316217">
    <property type="component" value="Unassembled WGS sequence"/>
</dbReference>
<gene>
    <name evidence="2" type="ORF">D6D85_01975</name>
    <name evidence="3" type="ORF">EF810_07615</name>
</gene>
<proteinExistence type="predicted"/>
<dbReference type="SMART" id="SM00518">
    <property type="entry name" value="AP2Ec"/>
    <property type="match status" value="1"/>
</dbReference>
<dbReference type="Pfam" id="PF01261">
    <property type="entry name" value="AP_endonuc_2"/>
    <property type="match status" value="1"/>
</dbReference>
<dbReference type="FunFam" id="3.20.20.150:FF:000017">
    <property type="entry name" value="Endonuclease IV related protein"/>
    <property type="match status" value="1"/>
</dbReference>
<reference evidence="2 4" key="1">
    <citation type="submission" date="2018-10" db="EMBL/GenBank/DDBJ databases">
        <title>Co-occurring genomic capacity for anaerobic methane metabolism and dissimilatory sulfite reduction discovered in the Korarchaeota.</title>
        <authorList>
            <person name="Mckay L.J."/>
            <person name="Dlakic M."/>
            <person name="Fields M.W."/>
            <person name="Delmont T.O."/>
            <person name="Eren A.M."/>
            <person name="Jay Z.J."/>
            <person name="Klingelsmith K.B."/>
            <person name="Rusch D.B."/>
            <person name="Inskeep W.P."/>
        </authorList>
    </citation>
    <scope>NUCLEOTIDE SEQUENCE [LARGE SCALE GENOMIC DNA]</scope>
    <source>
        <strain evidence="2 4">MDKW</strain>
    </source>
</reference>
<evidence type="ECO:0000313" key="4">
    <source>
        <dbReference type="Proteomes" id="UP000277582"/>
    </source>
</evidence>
<dbReference type="PANTHER" id="PTHR21445:SF0">
    <property type="entry name" value="APURINIC-APYRIMIDINIC ENDONUCLEASE"/>
    <property type="match status" value="1"/>
</dbReference>
<dbReference type="SUPFAM" id="SSF51658">
    <property type="entry name" value="Xylose isomerase-like"/>
    <property type="match status" value="1"/>
</dbReference>
<dbReference type="InterPro" id="IPR036237">
    <property type="entry name" value="Xyl_isomerase-like_sf"/>
</dbReference>
<reference evidence="3 5" key="2">
    <citation type="journal article" date="2019" name="Nat. Microbiol.">
        <title>Wide diversity of methane and short-chain alkane metabolisms in uncultured archaea.</title>
        <authorList>
            <person name="Borrel G."/>
            <person name="Adam P.S."/>
            <person name="McKay L.J."/>
            <person name="Chen L.X."/>
            <person name="Sierra-Garcia I.N."/>
            <person name="Sieber C.M."/>
            <person name="Letourneur Q."/>
            <person name="Ghozlane A."/>
            <person name="Andersen G.L."/>
            <person name="Li W.J."/>
            <person name="Hallam S.J."/>
            <person name="Muyzer G."/>
            <person name="de Oliveira V.M."/>
            <person name="Inskeep W.P."/>
            <person name="Banfield J.F."/>
            <person name="Gribaldo S."/>
        </authorList>
    </citation>
    <scope>NUCLEOTIDE SEQUENCE [LARGE SCALE GENOMIC DNA]</scope>
    <source>
        <strain evidence="3">NM4</strain>
    </source>
</reference>
<dbReference type="Gene3D" id="3.20.20.150">
    <property type="entry name" value="Divalent-metal-dependent TIM barrel enzymes"/>
    <property type="match status" value="1"/>
</dbReference>
<dbReference type="GO" id="GO:0008270">
    <property type="term" value="F:zinc ion binding"/>
    <property type="evidence" value="ECO:0007669"/>
    <property type="project" value="InterPro"/>
</dbReference>
<evidence type="ECO:0000313" key="2">
    <source>
        <dbReference type="EMBL" id="RSN77774.1"/>
    </source>
</evidence>
<dbReference type="GO" id="GO:0003677">
    <property type="term" value="F:DNA binding"/>
    <property type="evidence" value="ECO:0007669"/>
    <property type="project" value="InterPro"/>
</dbReference>
<dbReference type="PANTHER" id="PTHR21445">
    <property type="entry name" value="ENDONUCLEASE IV ENDODEOXYRIBONUCLEASE IV"/>
    <property type="match status" value="1"/>
</dbReference>
<dbReference type="EMBL" id="RCOS01000027">
    <property type="protein sequence ID" value="RSN77774.1"/>
    <property type="molecule type" value="Genomic_DNA"/>
</dbReference>
<protein>
    <submittedName>
        <fullName evidence="2">Deoxyribonuclease IV</fullName>
    </submittedName>
</protein>
<evidence type="ECO:0000313" key="5">
    <source>
        <dbReference type="Proteomes" id="UP000316217"/>
    </source>
</evidence>
<feature type="domain" description="Xylose isomerase-like TIM barrel" evidence="1">
    <location>
        <begin position="30"/>
        <end position="265"/>
    </location>
</feature>
<dbReference type="Proteomes" id="UP000277582">
    <property type="component" value="Unassembled WGS sequence"/>
</dbReference>
<dbReference type="GO" id="GO:0008081">
    <property type="term" value="F:phosphoric diester hydrolase activity"/>
    <property type="evidence" value="ECO:0007669"/>
    <property type="project" value="TreeGrafter"/>
</dbReference>
<dbReference type="AlphaFoldDB" id="A0A429GV86"/>
<evidence type="ECO:0000259" key="1">
    <source>
        <dbReference type="Pfam" id="PF01261"/>
    </source>
</evidence>
<dbReference type="GO" id="GO:0003906">
    <property type="term" value="F:DNA-(apurinic or apyrimidinic site) endonuclease activity"/>
    <property type="evidence" value="ECO:0007669"/>
    <property type="project" value="TreeGrafter"/>
</dbReference>
<comment type="caution">
    <text evidence="2">The sequence shown here is derived from an EMBL/GenBank/DDBJ whole genome shotgun (WGS) entry which is preliminary data.</text>
</comment>
<dbReference type="GO" id="GO:0006284">
    <property type="term" value="P:base-excision repair"/>
    <property type="evidence" value="ECO:0007669"/>
    <property type="project" value="TreeGrafter"/>
</dbReference>
<accession>A0A429GV86</accession>
<name>A0A429GV86_9CREN</name>
<sequence>MKGVNLILDRVRFGPAGFPIDAPKERAFGYLREIGLSGMEYQAVRRVPTNEKELKKLGDEARENDIILTLHAPYAINLSAETEEKIRGSINRLLSAAKAAKAMGAGHVTFHPGYYLRRSRDEALRIAISALKELRETMISEGIDVELGPETMGKPSQLGSLDDVLEMAKSVDGVSPTVDFAHLHVREGGIIKSEEDYRSILNKIEKELGDINGLVVHFTEVEATSSGYGERMHHELGSGYGPDFRPLAKIMAENGLKWFVVSESPILERDSVKMKEIYESFLKNK</sequence>
<dbReference type="InterPro" id="IPR013022">
    <property type="entry name" value="Xyl_isomerase-like_TIM-brl"/>
</dbReference>
<evidence type="ECO:0000313" key="3">
    <source>
        <dbReference type="EMBL" id="RZN58314.1"/>
    </source>
</evidence>
<dbReference type="InterPro" id="IPR001719">
    <property type="entry name" value="AP_endonuc_2"/>
</dbReference>
<dbReference type="EMBL" id="RXII01000120">
    <property type="protein sequence ID" value="RZN58314.1"/>
    <property type="molecule type" value="Genomic_DNA"/>
</dbReference>
<organism evidence="2 4">
    <name type="scientific">Candidatus Methanodesulfokora washburnensis</name>
    <dbReference type="NCBI Taxonomy" id="2478471"/>
    <lineage>
        <taxon>Archaea</taxon>
        <taxon>Thermoproteota</taxon>
        <taxon>Candidatus Korarchaeia</taxon>
        <taxon>Candidatus Korarchaeia incertae sedis</taxon>
        <taxon>Candidatus Methanodesulfokora</taxon>
    </lineage>
</organism>